<dbReference type="InterPro" id="IPR002763">
    <property type="entry name" value="DUF72"/>
</dbReference>
<protein>
    <submittedName>
        <fullName evidence="1">DUF72 domain-containing protein</fullName>
    </submittedName>
</protein>
<organism evidence="1 2">
    <name type="scientific">Limisphaera ngatamarikiensis</name>
    <dbReference type="NCBI Taxonomy" id="1324935"/>
    <lineage>
        <taxon>Bacteria</taxon>
        <taxon>Pseudomonadati</taxon>
        <taxon>Verrucomicrobiota</taxon>
        <taxon>Verrucomicrobiia</taxon>
        <taxon>Limisphaerales</taxon>
        <taxon>Limisphaeraceae</taxon>
        <taxon>Limisphaera</taxon>
    </lineage>
</organism>
<dbReference type="PANTHER" id="PTHR30348">
    <property type="entry name" value="UNCHARACTERIZED PROTEIN YECE"/>
    <property type="match status" value="1"/>
</dbReference>
<accession>A0A6M1RQ50</accession>
<comment type="caution">
    <text evidence="1">The sequence shown here is derived from an EMBL/GenBank/DDBJ whole genome shotgun (WGS) entry which is preliminary data.</text>
</comment>
<dbReference type="Gene3D" id="3.20.20.410">
    <property type="entry name" value="Protein of unknown function UPF0759"/>
    <property type="match status" value="1"/>
</dbReference>
<sequence length="333" mass="38408">MHPPELFDCGETPHPTPLDREFVREQLRRLTLSGIFIGTSSWKYPGWIGQVYDRNRYLWQGRFAERRFQRECLGEYAEVFPTVCVDAAYYTFPTRAMLEGLAAQVPGQFRFAFKVTDTITVKRFPNLDRFGPRAGQPNPDFLNADLFQENYLEPMTVIRDRVGLLIFEFSRFYPADFARGRDFVESLDRFLARLPAGWPYGVEIRNRTFLQQEYFQCLRRHGVAPVLNSWEGTPPLADQVRLAAADQWEGALGVRLLLRPGRRYEDAVRSFSPYDQIRDPQPDTRAATVELIRSSLRTGRPRPLWVYVNNRFEGNAPGTIAAVLQTLASTGNR</sequence>
<dbReference type="InterPro" id="IPR036520">
    <property type="entry name" value="UPF0759_sf"/>
</dbReference>
<dbReference type="Proteomes" id="UP000477311">
    <property type="component" value="Unassembled WGS sequence"/>
</dbReference>
<dbReference type="EMBL" id="JAAKYA010000072">
    <property type="protein sequence ID" value="NGO39803.1"/>
    <property type="molecule type" value="Genomic_DNA"/>
</dbReference>
<dbReference type="Pfam" id="PF01904">
    <property type="entry name" value="DUF72"/>
    <property type="match status" value="1"/>
</dbReference>
<name>A0A6M1RQ50_9BACT</name>
<evidence type="ECO:0000313" key="1">
    <source>
        <dbReference type="EMBL" id="NGO39803.1"/>
    </source>
</evidence>
<gene>
    <name evidence="1" type="ORF">G4L39_10415</name>
</gene>
<dbReference type="SUPFAM" id="SSF117396">
    <property type="entry name" value="TM1631-like"/>
    <property type="match status" value="1"/>
</dbReference>
<dbReference type="RefSeq" id="WP_165108039.1">
    <property type="nucleotide sequence ID" value="NZ_JAAKYA010000072.1"/>
</dbReference>
<dbReference type="PANTHER" id="PTHR30348:SF4">
    <property type="entry name" value="DUF72 DOMAIN-CONTAINING PROTEIN"/>
    <property type="match status" value="1"/>
</dbReference>
<evidence type="ECO:0000313" key="2">
    <source>
        <dbReference type="Proteomes" id="UP000477311"/>
    </source>
</evidence>
<reference evidence="1 2" key="1">
    <citation type="submission" date="2020-02" db="EMBL/GenBank/DDBJ databases">
        <title>Draft genome sequence of Limisphaera ngatamarikiensis NGM72.4T, a thermophilic Verrucomicrobia grouped in subdivision 3.</title>
        <authorList>
            <person name="Carere C.R."/>
            <person name="Steen J."/>
            <person name="Hugenholtz P."/>
            <person name="Stott M.B."/>
        </authorList>
    </citation>
    <scope>NUCLEOTIDE SEQUENCE [LARGE SCALE GENOMIC DNA]</scope>
    <source>
        <strain evidence="1 2">NGM72.4</strain>
    </source>
</reference>
<dbReference type="AlphaFoldDB" id="A0A6M1RQ50"/>
<keyword evidence="2" id="KW-1185">Reference proteome</keyword>
<proteinExistence type="predicted"/>